<feature type="region of interest" description="Disordered" evidence="5">
    <location>
        <begin position="1"/>
        <end position="40"/>
    </location>
</feature>
<gene>
    <name evidence="8" type="ORF">GBAR_LOCUS26055</name>
</gene>
<dbReference type="CDD" id="cd04489">
    <property type="entry name" value="ExoVII_LU_OBF"/>
    <property type="match status" value="1"/>
</dbReference>
<dbReference type="AlphaFoldDB" id="A0AA35XDU5"/>
<dbReference type="InterPro" id="IPR025824">
    <property type="entry name" value="OB-fold_nuc-bd_dom"/>
</dbReference>
<evidence type="ECO:0000313" key="9">
    <source>
        <dbReference type="Proteomes" id="UP001174909"/>
    </source>
</evidence>
<evidence type="ECO:0000313" key="8">
    <source>
        <dbReference type="EMBL" id="CAI8047157.1"/>
    </source>
</evidence>
<proteinExistence type="inferred from homology"/>
<evidence type="ECO:0000259" key="6">
    <source>
        <dbReference type="Pfam" id="PF02601"/>
    </source>
</evidence>
<dbReference type="PANTHER" id="PTHR30008">
    <property type="entry name" value="EXODEOXYRIBONUCLEASE 7 LARGE SUBUNIT"/>
    <property type="match status" value="1"/>
</dbReference>
<keyword evidence="4" id="KW-0269">Exonuclease</keyword>
<dbReference type="InterPro" id="IPR020579">
    <property type="entry name" value="Exonuc_VII_lsu_C"/>
</dbReference>
<keyword evidence="1" id="KW-0963">Cytoplasm</keyword>
<dbReference type="GO" id="GO:0008855">
    <property type="term" value="F:exodeoxyribonuclease VII activity"/>
    <property type="evidence" value="ECO:0007669"/>
    <property type="project" value="InterPro"/>
</dbReference>
<feature type="domain" description="Exonuclease VII large subunit C-terminal" evidence="6">
    <location>
        <begin position="158"/>
        <end position="513"/>
    </location>
</feature>
<dbReference type="PANTHER" id="PTHR30008:SF0">
    <property type="entry name" value="EXODEOXYRIBONUCLEASE 7 LARGE SUBUNIT"/>
    <property type="match status" value="1"/>
</dbReference>
<dbReference type="EMBL" id="CASHTH010003616">
    <property type="protein sequence ID" value="CAI8047157.1"/>
    <property type="molecule type" value="Genomic_DNA"/>
</dbReference>
<keyword evidence="9" id="KW-1185">Reference proteome</keyword>
<evidence type="ECO:0000256" key="5">
    <source>
        <dbReference type="SAM" id="MobiDB-lite"/>
    </source>
</evidence>
<dbReference type="NCBIfam" id="TIGR00237">
    <property type="entry name" value="xseA"/>
    <property type="match status" value="1"/>
</dbReference>
<dbReference type="InterPro" id="IPR003753">
    <property type="entry name" value="Exonuc_VII_L"/>
</dbReference>
<evidence type="ECO:0000256" key="4">
    <source>
        <dbReference type="ARBA" id="ARBA00022839"/>
    </source>
</evidence>
<evidence type="ECO:0000256" key="1">
    <source>
        <dbReference type="ARBA" id="ARBA00022490"/>
    </source>
</evidence>
<keyword evidence="2" id="KW-0540">Nuclease</keyword>
<dbReference type="GO" id="GO:0009318">
    <property type="term" value="C:exodeoxyribonuclease VII complex"/>
    <property type="evidence" value="ECO:0007669"/>
    <property type="project" value="InterPro"/>
</dbReference>
<dbReference type="HAMAP" id="MF_00378">
    <property type="entry name" value="Exonuc_7_L"/>
    <property type="match status" value="1"/>
</dbReference>
<sequence length="545" mass="60334">MTPRSLFGRPPSPAPPVSPPPTEPRIETAAAARPGSSGAPYSVREISARIREVLEDGFPRSFWIEGELSQVSRPRSGHLYLSLREETTVLEAVAWATDARSFAFIPEPGDRVRAFGRLRVYEGKSRYQFQVQRLEKAGMGALLQELLEREARLEREGLFDPGRKRPLPFLPLRIGLLTAAGSDAWADFTRAARTRFPGVMIREHFAPVQGPRAPAALAAGIRALGREALDVIVVARGGGSVEDLLPFSDEIVVRAAAACPLPLVSAIGHEANRPLLDRVADRRCSTPSAAAREILPERGDLLREIEDRRRAAETVARRVLSAAQDRVATFLTHRATTALPAWLEQERQGRQQDRSFALAAAERTIQSRQERLRTARARLEQNHPAQKLAGQFAQLSRLRERLAGWPLLRDQDERLEATRRRISAEPLHRLLELERAALADRRTRRRSSLERCLERRSFTTERIGQNLDALDPRGVLRRGYSLALDSGGRALVSTKTVRVGDRLRLLLGEGELGAAVEEVRPPHEQAGTGPAAPRSAGQNPEGNPS</sequence>
<dbReference type="GO" id="GO:0003676">
    <property type="term" value="F:nucleic acid binding"/>
    <property type="evidence" value="ECO:0007669"/>
    <property type="project" value="InterPro"/>
</dbReference>
<accession>A0AA35XDU5</accession>
<comment type="caution">
    <text evidence="8">The sequence shown here is derived from an EMBL/GenBank/DDBJ whole genome shotgun (WGS) entry which is preliminary data.</text>
</comment>
<organism evidence="8 9">
    <name type="scientific">Geodia barretti</name>
    <name type="common">Barrett's horny sponge</name>
    <dbReference type="NCBI Taxonomy" id="519541"/>
    <lineage>
        <taxon>Eukaryota</taxon>
        <taxon>Metazoa</taxon>
        <taxon>Porifera</taxon>
        <taxon>Demospongiae</taxon>
        <taxon>Heteroscleromorpha</taxon>
        <taxon>Tetractinellida</taxon>
        <taxon>Astrophorina</taxon>
        <taxon>Geodiidae</taxon>
        <taxon>Geodia</taxon>
    </lineage>
</organism>
<reference evidence="8" key="1">
    <citation type="submission" date="2023-03" db="EMBL/GenBank/DDBJ databases">
        <authorList>
            <person name="Steffen K."/>
            <person name="Cardenas P."/>
        </authorList>
    </citation>
    <scope>NUCLEOTIDE SEQUENCE</scope>
</reference>
<dbReference type="GO" id="GO:0006308">
    <property type="term" value="P:DNA catabolic process"/>
    <property type="evidence" value="ECO:0007669"/>
    <property type="project" value="InterPro"/>
</dbReference>
<feature type="compositionally biased region" description="Polar residues" evidence="5">
    <location>
        <begin position="536"/>
        <end position="545"/>
    </location>
</feature>
<dbReference type="Pfam" id="PF13742">
    <property type="entry name" value="tRNA_anti_2"/>
    <property type="match status" value="1"/>
</dbReference>
<name>A0AA35XDU5_GEOBA</name>
<feature type="compositionally biased region" description="Pro residues" evidence="5">
    <location>
        <begin position="10"/>
        <end position="23"/>
    </location>
</feature>
<protein>
    <submittedName>
        <fullName evidence="8">Exodeoxyribonuclease 7 large subunit</fullName>
    </submittedName>
</protein>
<evidence type="ECO:0000256" key="2">
    <source>
        <dbReference type="ARBA" id="ARBA00022722"/>
    </source>
</evidence>
<evidence type="ECO:0000256" key="3">
    <source>
        <dbReference type="ARBA" id="ARBA00022801"/>
    </source>
</evidence>
<dbReference type="Proteomes" id="UP001174909">
    <property type="component" value="Unassembled WGS sequence"/>
</dbReference>
<feature type="compositionally biased region" description="Low complexity" evidence="5">
    <location>
        <begin position="29"/>
        <end position="40"/>
    </location>
</feature>
<keyword evidence="3" id="KW-0378">Hydrolase</keyword>
<feature type="domain" description="OB-fold nucleic acid binding" evidence="7">
    <location>
        <begin position="41"/>
        <end position="134"/>
    </location>
</feature>
<feature type="region of interest" description="Disordered" evidence="5">
    <location>
        <begin position="514"/>
        <end position="545"/>
    </location>
</feature>
<evidence type="ECO:0000259" key="7">
    <source>
        <dbReference type="Pfam" id="PF13742"/>
    </source>
</evidence>
<dbReference type="Pfam" id="PF02601">
    <property type="entry name" value="Exonuc_VII_L"/>
    <property type="match status" value="1"/>
</dbReference>